<dbReference type="Proteomes" id="UP000053240">
    <property type="component" value="Unassembled WGS sequence"/>
</dbReference>
<reference evidence="1 2" key="1">
    <citation type="journal article" date="2015" name="Nat. Commun.">
        <title>Outbred genome sequencing and CRISPR/Cas9 gene editing in butterflies.</title>
        <authorList>
            <person name="Li X."/>
            <person name="Fan D."/>
            <person name="Zhang W."/>
            <person name="Liu G."/>
            <person name="Zhang L."/>
            <person name="Zhao L."/>
            <person name="Fang X."/>
            <person name="Chen L."/>
            <person name="Dong Y."/>
            <person name="Chen Y."/>
            <person name="Ding Y."/>
            <person name="Zhao R."/>
            <person name="Feng M."/>
            <person name="Zhu Y."/>
            <person name="Feng Y."/>
            <person name="Jiang X."/>
            <person name="Zhu D."/>
            <person name="Xiang H."/>
            <person name="Feng X."/>
            <person name="Li S."/>
            <person name="Wang J."/>
            <person name="Zhang G."/>
            <person name="Kronforst M.R."/>
            <person name="Wang W."/>
        </authorList>
    </citation>
    <scope>NUCLEOTIDE SEQUENCE [LARGE SCALE GENOMIC DNA]</scope>
    <source>
        <strain evidence="1">Ya'a_city_454_Pm</strain>
        <tissue evidence="1">Whole body</tissue>
    </source>
</reference>
<gene>
    <name evidence="1" type="ORF">RR48_10826</name>
</gene>
<proteinExistence type="predicted"/>
<dbReference type="AlphaFoldDB" id="A0A194R7L8"/>
<keyword evidence="2" id="KW-1185">Reference proteome</keyword>
<evidence type="ECO:0000313" key="1">
    <source>
        <dbReference type="EMBL" id="KPJ13642.1"/>
    </source>
</evidence>
<dbReference type="EMBL" id="KQ460615">
    <property type="protein sequence ID" value="KPJ13642.1"/>
    <property type="molecule type" value="Genomic_DNA"/>
</dbReference>
<sequence>MLYRQNRWISIKDWLLLEAERQQERWFVKLTIPDNHIPTLLARGRQLGCCLGSVYLKSLGKGGRYRSTVS</sequence>
<protein>
    <submittedName>
        <fullName evidence="1">Uncharacterized protein</fullName>
    </submittedName>
</protein>
<organism evidence="1 2">
    <name type="scientific">Papilio machaon</name>
    <name type="common">Old World swallowtail butterfly</name>
    <dbReference type="NCBI Taxonomy" id="76193"/>
    <lineage>
        <taxon>Eukaryota</taxon>
        <taxon>Metazoa</taxon>
        <taxon>Ecdysozoa</taxon>
        <taxon>Arthropoda</taxon>
        <taxon>Hexapoda</taxon>
        <taxon>Insecta</taxon>
        <taxon>Pterygota</taxon>
        <taxon>Neoptera</taxon>
        <taxon>Endopterygota</taxon>
        <taxon>Lepidoptera</taxon>
        <taxon>Glossata</taxon>
        <taxon>Ditrysia</taxon>
        <taxon>Papilionoidea</taxon>
        <taxon>Papilionidae</taxon>
        <taxon>Papilioninae</taxon>
        <taxon>Papilio</taxon>
    </lineage>
</organism>
<accession>A0A194R7L8</accession>
<name>A0A194R7L8_PAPMA</name>
<dbReference type="InParanoid" id="A0A194R7L8"/>
<evidence type="ECO:0000313" key="2">
    <source>
        <dbReference type="Proteomes" id="UP000053240"/>
    </source>
</evidence>